<protein>
    <submittedName>
        <fullName evidence="6">Branched-chain amino acid ABC transporter, amino acid-binding protein</fullName>
    </submittedName>
</protein>
<dbReference type="EMBL" id="CP031165">
    <property type="protein sequence ID" value="AXV07053.1"/>
    <property type="molecule type" value="Genomic_DNA"/>
</dbReference>
<feature type="region of interest" description="Disordered" evidence="3">
    <location>
        <begin position="28"/>
        <end position="81"/>
    </location>
</feature>
<feature type="signal peptide" evidence="4">
    <location>
        <begin position="1"/>
        <end position="25"/>
    </location>
</feature>
<dbReference type="PANTHER" id="PTHR30483">
    <property type="entry name" value="LEUCINE-SPECIFIC-BINDING PROTEIN"/>
    <property type="match status" value="1"/>
</dbReference>
<evidence type="ECO:0000256" key="3">
    <source>
        <dbReference type="SAM" id="MobiDB-lite"/>
    </source>
</evidence>
<evidence type="ECO:0000256" key="2">
    <source>
        <dbReference type="ARBA" id="ARBA00022729"/>
    </source>
</evidence>
<dbReference type="RefSeq" id="WP_114591609.1">
    <property type="nucleotide sequence ID" value="NZ_CP031165.1"/>
</dbReference>
<feature type="chain" id="PRO_5016856786" evidence="4">
    <location>
        <begin position="26"/>
        <end position="461"/>
    </location>
</feature>
<dbReference type="Gene3D" id="3.40.50.2300">
    <property type="match status" value="2"/>
</dbReference>
<accession>A0A346XXV6</accession>
<dbReference type="OrthoDB" id="7337537at2"/>
<evidence type="ECO:0000259" key="5">
    <source>
        <dbReference type="Pfam" id="PF13458"/>
    </source>
</evidence>
<dbReference type="SUPFAM" id="SSF53822">
    <property type="entry name" value="Periplasmic binding protein-like I"/>
    <property type="match status" value="1"/>
</dbReference>
<sequence>MTTNLKWLRLVAMIALLAIVATACASDSGDDATEEDADADATEETVDEPTEDEATDEATEEEEPAEEATTEEAAEEPAGDGAENLKMAYILPETGQLAFLGPPIINGFQLAVQQINEAGGVNGAEVLQDGGDEGDGDGTIANQTADRLLAEDVHIIMGAASSGISLTIIDKITGAGVVQCSPSNTSPTFTNYDDGGLYFRAAPTDALQGPVLAEQIVAAGGTNVAVLARADDYGQGLLDATVAALENAGATVAVETTYDPMAQSFDAEVEQVVNSGADAVALIAFDEGARILSTMIERGVGPADIVVFGADGIASNDTPGLVDPNNPAVLVGMRTTSPTPASDEGFNTALSEFAPDVTDTLFAAEGYDCAIAAALAAHAGGSNSSQAIADNMIAVTGGGTKCTSYAECIELLDAGEDIDYDGPSGPMDFTDAGEPSQGTYALSEFTAEGTLEQIDTIVSSQ</sequence>
<feature type="domain" description="Leucine-binding protein" evidence="5">
    <location>
        <begin position="86"/>
        <end position="437"/>
    </location>
</feature>
<comment type="similarity">
    <text evidence="1">Belongs to the leucine-binding protein family.</text>
</comment>
<dbReference type="KEGG" id="euz:DVS28_a2372"/>
<dbReference type="InterPro" id="IPR028082">
    <property type="entry name" value="Peripla_BP_I"/>
</dbReference>
<dbReference type="Proteomes" id="UP000264006">
    <property type="component" value="Chromosome"/>
</dbReference>
<evidence type="ECO:0000256" key="4">
    <source>
        <dbReference type="SAM" id="SignalP"/>
    </source>
</evidence>
<dbReference type="PANTHER" id="PTHR30483:SF6">
    <property type="entry name" value="PERIPLASMIC BINDING PROTEIN OF ABC TRANSPORTER FOR NATURAL AMINO ACIDS"/>
    <property type="match status" value="1"/>
</dbReference>
<dbReference type="InterPro" id="IPR028081">
    <property type="entry name" value="Leu-bd"/>
</dbReference>
<dbReference type="InterPro" id="IPR051010">
    <property type="entry name" value="BCAA_transport"/>
</dbReference>
<dbReference type="CDD" id="cd06346">
    <property type="entry name" value="PBP1_ABC_ligand_binding-like"/>
    <property type="match status" value="1"/>
</dbReference>
<reference evidence="6 7" key="1">
    <citation type="submission" date="2018-09" db="EMBL/GenBank/DDBJ databases">
        <title>Complete genome sequence of Euzebya sp. DY32-46 isolated from seawater of Pacific Ocean.</title>
        <authorList>
            <person name="Xu L."/>
            <person name="Wu Y.-H."/>
            <person name="Xu X.-W."/>
        </authorList>
    </citation>
    <scope>NUCLEOTIDE SEQUENCE [LARGE SCALE GENOMIC DNA]</scope>
    <source>
        <strain evidence="6 7">DY32-46</strain>
    </source>
</reference>
<evidence type="ECO:0000313" key="6">
    <source>
        <dbReference type="EMBL" id="AXV07053.1"/>
    </source>
</evidence>
<dbReference type="AlphaFoldDB" id="A0A346XXV6"/>
<evidence type="ECO:0000313" key="7">
    <source>
        <dbReference type="Proteomes" id="UP000264006"/>
    </source>
</evidence>
<name>A0A346XXV6_9ACTN</name>
<proteinExistence type="inferred from homology"/>
<keyword evidence="2 4" id="KW-0732">Signal</keyword>
<dbReference type="Pfam" id="PF13458">
    <property type="entry name" value="Peripla_BP_6"/>
    <property type="match status" value="1"/>
</dbReference>
<dbReference type="PROSITE" id="PS51257">
    <property type="entry name" value="PROKAR_LIPOPROTEIN"/>
    <property type="match status" value="1"/>
</dbReference>
<feature type="compositionally biased region" description="Acidic residues" evidence="3">
    <location>
        <begin position="28"/>
        <end position="78"/>
    </location>
</feature>
<organism evidence="6 7">
    <name type="scientific">Euzebya pacifica</name>
    <dbReference type="NCBI Taxonomy" id="1608957"/>
    <lineage>
        <taxon>Bacteria</taxon>
        <taxon>Bacillati</taxon>
        <taxon>Actinomycetota</taxon>
        <taxon>Nitriliruptoria</taxon>
        <taxon>Euzebyales</taxon>
    </lineage>
</organism>
<gene>
    <name evidence="6" type="ORF">DVS28_a2372</name>
</gene>
<evidence type="ECO:0000256" key="1">
    <source>
        <dbReference type="ARBA" id="ARBA00010062"/>
    </source>
</evidence>
<keyword evidence="7" id="KW-1185">Reference proteome</keyword>